<dbReference type="PANTHER" id="PTHR36694:SF5">
    <property type="entry name" value="PROTEIN CBG13296"/>
    <property type="match status" value="1"/>
</dbReference>
<dbReference type="HOGENOM" id="CLU_1066423_0_0_1"/>
<feature type="non-terminal residue" evidence="1">
    <location>
        <position position="1"/>
    </location>
</feature>
<sequence length="261" mass="29539">MAKVEIQIRRCFCCGLTVGSTLIGFYTLILYFLLAIAAAVALSDTATNGDASHYNSCELEAQGKINAENRKLTFTGGRTVVVVEDSTSYHCSLGLYTEELKYSKQNRYLSLVVDLILYVSLVVASAILLLGICCRNQWLLIPWGFLMILDIVRGFISVFFIFWYSYGNLARIATGIFFLGLQFLHISLWMSMAAKFQKMYNRNNGIPDKVYDVRGGSRAPSTYYGETHAVAPPPHRGAEYYPDQHRPQPYGHYDQQPPYRY</sequence>
<accession>A0A260ZAU8</accession>
<evidence type="ECO:0000313" key="2">
    <source>
        <dbReference type="Proteomes" id="UP000216624"/>
    </source>
</evidence>
<dbReference type="EMBL" id="NMWX01000196">
    <property type="protein sequence ID" value="OZF82594.1"/>
    <property type="molecule type" value="Genomic_DNA"/>
</dbReference>
<keyword evidence="2" id="KW-1185">Reference proteome</keyword>
<name>A0A260ZAU8_CAERE</name>
<comment type="caution">
    <text evidence="1">The sequence shown here is derived from an EMBL/GenBank/DDBJ whole genome shotgun (WGS) entry which is preliminary data.</text>
</comment>
<dbReference type="PANTHER" id="PTHR36694">
    <property type="entry name" value="PASIFLORA 1, ISOFORM A-RELATED"/>
    <property type="match status" value="1"/>
</dbReference>
<protein>
    <submittedName>
        <fullName evidence="1">Uncharacterized protein</fullName>
    </submittedName>
</protein>
<organism evidence="1 2">
    <name type="scientific">Caenorhabditis remanei</name>
    <name type="common">Caenorhabditis vulgaris</name>
    <dbReference type="NCBI Taxonomy" id="31234"/>
    <lineage>
        <taxon>Eukaryota</taxon>
        <taxon>Metazoa</taxon>
        <taxon>Ecdysozoa</taxon>
        <taxon>Nematoda</taxon>
        <taxon>Chromadorea</taxon>
        <taxon>Rhabditida</taxon>
        <taxon>Rhabditina</taxon>
        <taxon>Rhabditomorpha</taxon>
        <taxon>Rhabditoidea</taxon>
        <taxon>Rhabditidae</taxon>
        <taxon>Peloderinae</taxon>
        <taxon>Caenorhabditis</taxon>
    </lineage>
</organism>
<evidence type="ECO:0000313" key="1">
    <source>
        <dbReference type="EMBL" id="OZF82594.1"/>
    </source>
</evidence>
<reference evidence="1" key="1">
    <citation type="submission" date="2017-08" db="EMBL/GenBank/DDBJ databases">
        <authorList>
            <person name="de Groot N.N."/>
        </authorList>
    </citation>
    <scope>NUCLEOTIDE SEQUENCE [LARGE SCALE GENOMIC DNA]</scope>
    <source>
        <strain evidence="1">PX439</strain>
    </source>
</reference>
<dbReference type="Proteomes" id="UP000216624">
    <property type="component" value="Unassembled WGS sequence"/>
</dbReference>
<proteinExistence type="predicted"/>
<dbReference type="eggNOG" id="ENOG502SDT7">
    <property type="taxonomic scope" value="Eukaryota"/>
</dbReference>
<dbReference type="CTD" id="9802780"/>
<dbReference type="KEGG" id="crq:GCK72_010210"/>
<dbReference type="OMA" id="TYYGETH"/>
<dbReference type="OrthoDB" id="5916023at2759"/>
<gene>
    <name evidence="1" type="ORF">FL82_09846</name>
</gene>